<dbReference type="EMBL" id="JARBJD010000084">
    <property type="protein sequence ID" value="KAK2953945.1"/>
    <property type="molecule type" value="Genomic_DNA"/>
</dbReference>
<organism evidence="1 2">
    <name type="scientific">Blattamonas nauphoetae</name>
    <dbReference type="NCBI Taxonomy" id="2049346"/>
    <lineage>
        <taxon>Eukaryota</taxon>
        <taxon>Metamonada</taxon>
        <taxon>Preaxostyla</taxon>
        <taxon>Oxymonadida</taxon>
        <taxon>Blattamonas</taxon>
    </lineage>
</organism>
<name>A0ABQ9XQW4_9EUKA</name>
<dbReference type="Proteomes" id="UP001281761">
    <property type="component" value="Unassembled WGS sequence"/>
</dbReference>
<evidence type="ECO:0000313" key="1">
    <source>
        <dbReference type="EMBL" id="KAK2953945.1"/>
    </source>
</evidence>
<sequence>MQFLASSKRVGRSECDFRKNGETYRRESDSAVSSKIFLVVTSLKIFWGKMQTDCSTFLRHALDKLPKEQQQGIDIRIQSKYQHSRDSEQADVVIVTLPADTVLPVPLTFPHPHTAHSPVATKSLPSYTHHLVFVLAESDTEGKKHTLYFTRCVGEQGWQRESCLTVLSLVMGRFVADCFSEMSVGL</sequence>
<evidence type="ECO:0000313" key="2">
    <source>
        <dbReference type="Proteomes" id="UP001281761"/>
    </source>
</evidence>
<accession>A0ABQ9XQW4</accession>
<comment type="caution">
    <text evidence="1">The sequence shown here is derived from an EMBL/GenBank/DDBJ whole genome shotgun (WGS) entry which is preliminary data.</text>
</comment>
<protein>
    <recommendedName>
        <fullName evidence="3">Amine oxidase domain-containing protein</fullName>
    </recommendedName>
</protein>
<reference evidence="1 2" key="1">
    <citation type="journal article" date="2022" name="bioRxiv">
        <title>Genomics of Preaxostyla Flagellates Illuminates Evolutionary Transitions and the Path Towards Mitochondrial Loss.</title>
        <authorList>
            <person name="Novak L.V.F."/>
            <person name="Treitli S.C."/>
            <person name="Pyrih J."/>
            <person name="Halakuc P."/>
            <person name="Pipaliya S.V."/>
            <person name="Vacek V."/>
            <person name="Brzon O."/>
            <person name="Soukal P."/>
            <person name="Eme L."/>
            <person name="Dacks J.B."/>
            <person name="Karnkowska A."/>
            <person name="Elias M."/>
            <person name="Hampl V."/>
        </authorList>
    </citation>
    <scope>NUCLEOTIDE SEQUENCE [LARGE SCALE GENOMIC DNA]</scope>
    <source>
        <strain evidence="1">NAU3</strain>
        <tissue evidence="1">Gut</tissue>
    </source>
</reference>
<evidence type="ECO:0008006" key="3">
    <source>
        <dbReference type="Google" id="ProtNLM"/>
    </source>
</evidence>
<keyword evidence="2" id="KW-1185">Reference proteome</keyword>
<proteinExistence type="predicted"/>
<gene>
    <name evidence="1" type="ORF">BLNAU_11047</name>
</gene>